<gene>
    <name evidence="1" type="ORF">RDI58_013178</name>
</gene>
<dbReference type="EMBL" id="JBANQN010000005">
    <property type="protein sequence ID" value="KAK6789379.1"/>
    <property type="molecule type" value="Genomic_DNA"/>
</dbReference>
<protein>
    <submittedName>
        <fullName evidence="1">Uncharacterized protein</fullName>
    </submittedName>
</protein>
<proteinExistence type="predicted"/>
<name>A0AAN8TMC7_SOLBU</name>
<organism evidence="1 2">
    <name type="scientific">Solanum bulbocastanum</name>
    <name type="common">Wild potato</name>
    <dbReference type="NCBI Taxonomy" id="147425"/>
    <lineage>
        <taxon>Eukaryota</taxon>
        <taxon>Viridiplantae</taxon>
        <taxon>Streptophyta</taxon>
        <taxon>Embryophyta</taxon>
        <taxon>Tracheophyta</taxon>
        <taxon>Spermatophyta</taxon>
        <taxon>Magnoliopsida</taxon>
        <taxon>eudicotyledons</taxon>
        <taxon>Gunneridae</taxon>
        <taxon>Pentapetalae</taxon>
        <taxon>asterids</taxon>
        <taxon>lamiids</taxon>
        <taxon>Solanales</taxon>
        <taxon>Solanaceae</taxon>
        <taxon>Solanoideae</taxon>
        <taxon>Solaneae</taxon>
        <taxon>Solanum</taxon>
    </lineage>
</organism>
<comment type="caution">
    <text evidence="1">The sequence shown here is derived from an EMBL/GenBank/DDBJ whole genome shotgun (WGS) entry which is preliminary data.</text>
</comment>
<keyword evidence="2" id="KW-1185">Reference proteome</keyword>
<evidence type="ECO:0000313" key="2">
    <source>
        <dbReference type="Proteomes" id="UP001371456"/>
    </source>
</evidence>
<dbReference type="AlphaFoldDB" id="A0AAN8TMC7"/>
<evidence type="ECO:0000313" key="1">
    <source>
        <dbReference type="EMBL" id="KAK6789379.1"/>
    </source>
</evidence>
<dbReference type="Proteomes" id="UP001371456">
    <property type="component" value="Unassembled WGS sequence"/>
</dbReference>
<sequence length="99" mass="11456">MDFCDHHIFRSGMPYTDSWPCGEMNVISQFMLRVVDENLIWGLRKTVGVETPPYPMAGKSEEESQNLHLAWCYEMVQLEFEIATLEANMRTQKGIVVDL</sequence>
<accession>A0AAN8TMC7</accession>
<reference evidence="1 2" key="1">
    <citation type="submission" date="2024-02" db="EMBL/GenBank/DDBJ databases">
        <title>de novo genome assembly of Solanum bulbocastanum strain 11H21.</title>
        <authorList>
            <person name="Hosaka A.J."/>
        </authorList>
    </citation>
    <scope>NUCLEOTIDE SEQUENCE [LARGE SCALE GENOMIC DNA]</scope>
    <source>
        <tissue evidence="1">Young leaves</tissue>
    </source>
</reference>